<dbReference type="AlphaFoldDB" id="A0A1R0F6S3"/>
<organism evidence="1 2">
    <name type="scientific">Bartonella apis</name>
    <dbReference type="NCBI Taxonomy" id="1686310"/>
    <lineage>
        <taxon>Bacteria</taxon>
        <taxon>Pseudomonadati</taxon>
        <taxon>Pseudomonadota</taxon>
        <taxon>Alphaproteobacteria</taxon>
        <taxon>Hyphomicrobiales</taxon>
        <taxon>Bartonellaceae</taxon>
        <taxon>Bartonella</taxon>
    </lineage>
</organism>
<protein>
    <submittedName>
        <fullName evidence="1">Uncharacterized protein</fullName>
    </submittedName>
</protein>
<comment type="caution">
    <text evidence="1">The sequence shown here is derived from an EMBL/GenBank/DDBJ whole genome shotgun (WGS) entry which is preliminary data.</text>
</comment>
<sequence>MKPKSLSYSLLSIQIKLTFQHARLGGLKQPIPELSGMTATRRVRTVLNASSFWTSRLFPMKIGSATNHIRNNTEMMRERAFSGDAVSHNMEESQNPIGNELNRQCRKDDTEQAREYCSARFTKKSVDRMGKKHETVTDND</sequence>
<accession>A0A1R0F6S3</accession>
<dbReference type="Proteomes" id="UP000187344">
    <property type="component" value="Unassembled WGS sequence"/>
</dbReference>
<proteinExistence type="predicted"/>
<name>A0A1R0F6S3_9HYPH</name>
<evidence type="ECO:0000313" key="2">
    <source>
        <dbReference type="Proteomes" id="UP000187344"/>
    </source>
</evidence>
<dbReference type="EMBL" id="LXYT01000003">
    <property type="protein sequence ID" value="OLY42661.1"/>
    <property type="molecule type" value="Genomic_DNA"/>
</dbReference>
<gene>
    <name evidence="1" type="ORF">PEB0149_000670</name>
</gene>
<keyword evidence="2" id="KW-1185">Reference proteome</keyword>
<evidence type="ECO:0000313" key="1">
    <source>
        <dbReference type="EMBL" id="OLY42661.1"/>
    </source>
</evidence>
<reference evidence="1 2" key="1">
    <citation type="submission" date="2016-12" db="EMBL/GenBank/DDBJ databases">
        <title>Comparative genomics of Bartonella apis.</title>
        <authorList>
            <person name="Engel P."/>
        </authorList>
    </citation>
    <scope>NUCLEOTIDE SEQUENCE [LARGE SCALE GENOMIC DNA]</scope>
    <source>
        <strain evidence="1 2">PEB0149</strain>
    </source>
</reference>